<gene>
    <name evidence="1" type="ORF">OG327_09645</name>
</gene>
<evidence type="ECO:0000313" key="1">
    <source>
        <dbReference type="EMBL" id="WTU73579.1"/>
    </source>
</evidence>
<dbReference type="AlphaFoldDB" id="A0AAU2JL99"/>
<sequence length="74" mass="7152">MVLQRKAVALTVVGVAAGVAAFVAASGRTRAEVGRHLDLGLGLERHGSDGHACDGAGSCGTESSCGTAACGNGL</sequence>
<accession>A0AAU2JL99</accession>
<dbReference type="EMBL" id="CP108264">
    <property type="protein sequence ID" value="WTU73579.1"/>
    <property type="molecule type" value="Genomic_DNA"/>
</dbReference>
<proteinExistence type="predicted"/>
<organism evidence="1">
    <name type="scientific">Streptomyces sp. NBC_00049</name>
    <dbReference type="NCBI Taxonomy" id="2903617"/>
    <lineage>
        <taxon>Bacteria</taxon>
        <taxon>Bacillati</taxon>
        <taxon>Actinomycetota</taxon>
        <taxon>Actinomycetes</taxon>
        <taxon>Kitasatosporales</taxon>
        <taxon>Streptomycetaceae</taxon>
        <taxon>Streptomyces</taxon>
    </lineage>
</organism>
<name>A0AAU2JL99_9ACTN</name>
<reference evidence="1" key="1">
    <citation type="submission" date="2022-10" db="EMBL/GenBank/DDBJ databases">
        <title>The complete genomes of actinobacterial strains from the NBC collection.</title>
        <authorList>
            <person name="Joergensen T.S."/>
            <person name="Alvarez Arevalo M."/>
            <person name="Sterndorff E.B."/>
            <person name="Faurdal D."/>
            <person name="Vuksanovic O."/>
            <person name="Mourched A.-S."/>
            <person name="Charusanti P."/>
            <person name="Shaw S."/>
            <person name="Blin K."/>
            <person name="Weber T."/>
        </authorList>
    </citation>
    <scope>NUCLEOTIDE SEQUENCE</scope>
    <source>
        <strain evidence="1">NBC_00049</strain>
    </source>
</reference>
<protein>
    <submittedName>
        <fullName evidence="1">Uncharacterized protein</fullName>
    </submittedName>
</protein>